<evidence type="ECO:0000313" key="3">
    <source>
        <dbReference type="EMBL" id="KAA9324416.1"/>
    </source>
</evidence>
<dbReference type="EMBL" id="VYWW01000001">
    <property type="protein sequence ID" value="KAA9324416.1"/>
    <property type="molecule type" value="Genomic_DNA"/>
</dbReference>
<comment type="caution">
    <text evidence="3">The sequence shown here is derived from an EMBL/GenBank/DDBJ whole genome shotgun (WGS) entry which is preliminary data.</text>
</comment>
<name>A0A5N1IH18_LACJE</name>
<feature type="coiled-coil region" evidence="1">
    <location>
        <begin position="32"/>
        <end position="73"/>
    </location>
</feature>
<keyword evidence="2" id="KW-0472">Membrane</keyword>
<proteinExistence type="predicted"/>
<dbReference type="RefSeq" id="WP_151141172.1">
    <property type="nucleotide sequence ID" value="NZ_VYWW01000001.1"/>
</dbReference>
<evidence type="ECO:0000256" key="2">
    <source>
        <dbReference type="SAM" id="Phobius"/>
    </source>
</evidence>
<keyword evidence="2" id="KW-0812">Transmembrane</keyword>
<evidence type="ECO:0000256" key="1">
    <source>
        <dbReference type="SAM" id="Coils"/>
    </source>
</evidence>
<protein>
    <submittedName>
        <fullName evidence="3">Uncharacterized protein</fullName>
    </submittedName>
</protein>
<organism evidence="3 4">
    <name type="scientific">Lactobacillus jensenii</name>
    <dbReference type="NCBI Taxonomy" id="109790"/>
    <lineage>
        <taxon>Bacteria</taxon>
        <taxon>Bacillati</taxon>
        <taxon>Bacillota</taxon>
        <taxon>Bacilli</taxon>
        <taxon>Lactobacillales</taxon>
        <taxon>Lactobacillaceae</taxon>
        <taxon>Lactobacillus</taxon>
    </lineage>
</organism>
<keyword evidence="1" id="KW-0175">Coiled coil</keyword>
<evidence type="ECO:0000313" key="4">
    <source>
        <dbReference type="Proteomes" id="UP000327236"/>
    </source>
</evidence>
<dbReference type="Proteomes" id="UP000327236">
    <property type="component" value="Unassembled WGS sequence"/>
</dbReference>
<keyword evidence="2" id="KW-1133">Transmembrane helix</keyword>
<reference evidence="3 4" key="1">
    <citation type="submission" date="2019-09" db="EMBL/GenBank/DDBJ databases">
        <title>Draft genome sequence assemblies of isolates from the urinary tract.</title>
        <authorList>
            <person name="Mores C.R."/>
            <person name="Putonti C."/>
            <person name="Wolfe A.J."/>
        </authorList>
    </citation>
    <scope>NUCLEOTIDE SEQUENCE [LARGE SCALE GENOMIC DNA]</scope>
    <source>
        <strain evidence="3 4">UMB246</strain>
    </source>
</reference>
<gene>
    <name evidence="3" type="ORF">F6H94_00180</name>
</gene>
<dbReference type="AlphaFoldDB" id="A0A5N1IH18"/>
<feature type="transmembrane region" description="Helical" evidence="2">
    <location>
        <begin position="6"/>
        <end position="26"/>
    </location>
</feature>
<sequence>MDIDALTRLIPYLVSFVTAVASYKALTEKTKADKDKIEYNRLIEENNRLKADAEVYRKRWLTAEDELEKLRKKQFAEATRSLRPKRKETKQ</sequence>
<accession>A0A5N1IH18</accession>